<dbReference type="Proteomes" id="UP000217768">
    <property type="component" value="Unassembled WGS sequence"/>
</dbReference>
<reference evidence="1 2" key="1">
    <citation type="submission" date="2017-08" db="EMBL/GenBank/DDBJ databases">
        <title>Phylogenetic analysis of Mycobacterium avium complex whole genomes.</title>
        <authorList>
            <person name="Caverly L.J."/>
            <person name="Spilker T."/>
            <person name="Lipuma J."/>
        </authorList>
    </citation>
    <scope>NUCLEOTIDE SEQUENCE [LARGE SCALE GENOMIC DNA]</scope>
    <source>
        <strain evidence="1 2">FLAC0165</strain>
    </source>
</reference>
<proteinExistence type="predicted"/>
<protein>
    <submittedName>
        <fullName evidence="1">Transposase</fullName>
    </submittedName>
</protein>
<evidence type="ECO:0000313" key="2">
    <source>
        <dbReference type="Proteomes" id="UP000217768"/>
    </source>
</evidence>
<name>A0A2A2ZW42_MYCAV</name>
<dbReference type="AlphaFoldDB" id="A0A2A2ZW42"/>
<accession>A0A2A2ZW42</accession>
<comment type="caution">
    <text evidence="1">The sequence shown here is derived from an EMBL/GenBank/DDBJ whole genome shotgun (WGS) entry which is preliminary data.</text>
</comment>
<dbReference type="EMBL" id="NSFD01000041">
    <property type="protein sequence ID" value="PBA25805.1"/>
    <property type="molecule type" value="Genomic_DNA"/>
</dbReference>
<evidence type="ECO:0000313" key="1">
    <source>
        <dbReference type="EMBL" id="PBA25805.1"/>
    </source>
</evidence>
<gene>
    <name evidence="1" type="ORF">CKJ66_16860</name>
</gene>
<organism evidence="1 2">
    <name type="scientific">Mycobacterium avium</name>
    <dbReference type="NCBI Taxonomy" id="1764"/>
    <lineage>
        <taxon>Bacteria</taxon>
        <taxon>Bacillati</taxon>
        <taxon>Actinomycetota</taxon>
        <taxon>Actinomycetes</taxon>
        <taxon>Mycobacteriales</taxon>
        <taxon>Mycobacteriaceae</taxon>
        <taxon>Mycobacterium</taxon>
        <taxon>Mycobacterium avium complex (MAC)</taxon>
    </lineage>
</organism>
<sequence length="129" mass="14791">MRAYGWVVASWEMRAYAQWMGLTLAQRRAITEAAATRYQQASKRGKGRILDELCANTGWHRNHARKAFKAALQPKSIQEPQPTQEGQEARVVSLRLTSDYERLLYVVLPAFHLMTDVLKLFDQLSKTPT</sequence>
<dbReference type="OrthoDB" id="2370461at2"/>